<protein>
    <submittedName>
        <fullName evidence="1">Uncharacterized protein</fullName>
    </submittedName>
</protein>
<evidence type="ECO:0000313" key="1">
    <source>
        <dbReference type="EMBL" id="CEN53021.1"/>
    </source>
</evidence>
<sequence>MNTLTTNEFYITENVKERVEKDRGNYNEILNNFFPNDMETIPLLAFAYHSIEEYPNLLDKLNYAESRDEFSINAYYYLLEQQDEYWSAGTDPVISSELARRDLLEIYKSYDEEPLIP</sequence>
<proteinExistence type="predicted"/>
<name>A0A0B7IM93_9FLAO</name>
<dbReference type="AlphaFoldDB" id="A0A0B7IM93"/>
<dbReference type="EMBL" id="CDOL01000223">
    <property type="protein sequence ID" value="CEN53021.1"/>
    <property type="molecule type" value="Genomic_DNA"/>
</dbReference>
<gene>
    <name evidence="1" type="ORF">CCAND93_350005</name>
</gene>
<dbReference type="Proteomes" id="UP000038200">
    <property type="component" value="Unassembled WGS sequence"/>
</dbReference>
<evidence type="ECO:0000313" key="2">
    <source>
        <dbReference type="Proteomes" id="UP000038200"/>
    </source>
</evidence>
<dbReference type="RefSeq" id="WP_042007728.1">
    <property type="nucleotide sequence ID" value="NZ_CDOL01000223.1"/>
</dbReference>
<reference evidence="1 2" key="1">
    <citation type="submission" date="2015-01" db="EMBL/GenBank/DDBJ databases">
        <authorList>
            <person name="Xiang T."/>
            <person name="Song Y."/>
            <person name="Huang L."/>
            <person name="Wang B."/>
            <person name="Wu P."/>
        </authorList>
    </citation>
    <scope>NUCLEOTIDE SEQUENCE [LARGE SCALE GENOMIC DNA]</scope>
    <source>
        <strain evidence="1 2">CcD93</strain>
    </source>
</reference>
<dbReference type="OrthoDB" id="1177977at2"/>
<accession>A0A0B7IM93</accession>
<organism evidence="1 2">
    <name type="scientific">Capnocytophaga canis</name>
    <dbReference type="NCBI Taxonomy" id="1848903"/>
    <lineage>
        <taxon>Bacteria</taxon>
        <taxon>Pseudomonadati</taxon>
        <taxon>Bacteroidota</taxon>
        <taxon>Flavobacteriia</taxon>
        <taxon>Flavobacteriales</taxon>
        <taxon>Flavobacteriaceae</taxon>
        <taxon>Capnocytophaga</taxon>
    </lineage>
</organism>